<comment type="caution">
    <text evidence="1">The sequence shown here is derived from an EMBL/GenBank/DDBJ whole genome shotgun (WGS) entry which is preliminary data.</text>
</comment>
<proteinExistence type="predicted"/>
<protein>
    <submittedName>
        <fullName evidence="1">Uncharacterized protein</fullName>
    </submittedName>
</protein>
<accession>A0A4Z2IIH9</accession>
<dbReference type="Proteomes" id="UP000314294">
    <property type="component" value="Unassembled WGS sequence"/>
</dbReference>
<gene>
    <name evidence="1" type="ORF">EYF80_012651</name>
</gene>
<keyword evidence="2" id="KW-1185">Reference proteome</keyword>
<reference evidence="1 2" key="1">
    <citation type="submission" date="2019-03" db="EMBL/GenBank/DDBJ databases">
        <title>First draft genome of Liparis tanakae, snailfish: a comprehensive survey of snailfish specific genes.</title>
        <authorList>
            <person name="Kim W."/>
            <person name="Song I."/>
            <person name="Jeong J.-H."/>
            <person name="Kim D."/>
            <person name="Kim S."/>
            <person name="Ryu S."/>
            <person name="Song J.Y."/>
            <person name="Lee S.K."/>
        </authorList>
    </citation>
    <scope>NUCLEOTIDE SEQUENCE [LARGE SCALE GENOMIC DNA]</scope>
    <source>
        <tissue evidence="1">Muscle</tissue>
    </source>
</reference>
<dbReference type="EMBL" id="SRLO01000087">
    <property type="protein sequence ID" value="TNN77013.1"/>
    <property type="molecule type" value="Genomic_DNA"/>
</dbReference>
<organism evidence="1 2">
    <name type="scientific">Liparis tanakae</name>
    <name type="common">Tanaka's snailfish</name>
    <dbReference type="NCBI Taxonomy" id="230148"/>
    <lineage>
        <taxon>Eukaryota</taxon>
        <taxon>Metazoa</taxon>
        <taxon>Chordata</taxon>
        <taxon>Craniata</taxon>
        <taxon>Vertebrata</taxon>
        <taxon>Euteleostomi</taxon>
        <taxon>Actinopterygii</taxon>
        <taxon>Neopterygii</taxon>
        <taxon>Teleostei</taxon>
        <taxon>Neoteleostei</taxon>
        <taxon>Acanthomorphata</taxon>
        <taxon>Eupercaria</taxon>
        <taxon>Perciformes</taxon>
        <taxon>Cottioidei</taxon>
        <taxon>Cottales</taxon>
        <taxon>Liparidae</taxon>
        <taxon>Liparis</taxon>
    </lineage>
</organism>
<name>A0A4Z2IIH9_9TELE</name>
<evidence type="ECO:0000313" key="1">
    <source>
        <dbReference type="EMBL" id="TNN77013.1"/>
    </source>
</evidence>
<evidence type="ECO:0000313" key="2">
    <source>
        <dbReference type="Proteomes" id="UP000314294"/>
    </source>
</evidence>
<sequence>MYYSIEDSKSRTNLAAVRAQFKGRDRRWVALSANTSPIELNQYPMGWTGLNWTGLIRAEPKEWFCLGIDRWKYSSPPAFTGTKRMIKHRLKN</sequence>
<dbReference type="AlphaFoldDB" id="A0A4Z2IIH9"/>